<dbReference type="Proteomes" id="UP001212841">
    <property type="component" value="Unassembled WGS sequence"/>
</dbReference>
<dbReference type="AlphaFoldDB" id="A0AAD5S3C5"/>
<gene>
    <name evidence="2" type="ORF">HK097_004701</name>
</gene>
<feature type="region of interest" description="Disordered" evidence="1">
    <location>
        <begin position="171"/>
        <end position="192"/>
    </location>
</feature>
<organism evidence="2 3">
    <name type="scientific">Rhizophlyctis rosea</name>
    <dbReference type="NCBI Taxonomy" id="64517"/>
    <lineage>
        <taxon>Eukaryota</taxon>
        <taxon>Fungi</taxon>
        <taxon>Fungi incertae sedis</taxon>
        <taxon>Chytridiomycota</taxon>
        <taxon>Chytridiomycota incertae sedis</taxon>
        <taxon>Chytridiomycetes</taxon>
        <taxon>Rhizophlyctidales</taxon>
        <taxon>Rhizophlyctidaceae</taxon>
        <taxon>Rhizophlyctis</taxon>
    </lineage>
</organism>
<feature type="region of interest" description="Disordered" evidence="1">
    <location>
        <begin position="331"/>
        <end position="361"/>
    </location>
</feature>
<evidence type="ECO:0000313" key="2">
    <source>
        <dbReference type="EMBL" id="KAJ3033868.1"/>
    </source>
</evidence>
<evidence type="ECO:0000256" key="1">
    <source>
        <dbReference type="SAM" id="MobiDB-lite"/>
    </source>
</evidence>
<evidence type="ECO:0000313" key="3">
    <source>
        <dbReference type="Proteomes" id="UP001212841"/>
    </source>
</evidence>
<sequence length="384" mass="42016">MESSFASLFRSSRFAGLHKNQIIRVPKAGKQKGDAGLKHPVPHYNNEVHYVEAKSLDSPLTKGPDYKNGMHRVDAVRRWKENFPPPSEIPEARHWALASFDPPIPSSSSSDTTTTSRTSAPKPYVENLSPSQWRTLLTAARKKRQEFRTQVLENQIAPQSYAQFLNVSISDSGSSSSTTTTSPTSPTFTTSTTAIVRARNIPTVSVHPPVYTVDPTLKDPKTPPTKVWGRILNPLGGNGLNTKQSHGWAVGIGGIVAYLPKSYAGTESRLLTRDKYEQFIVKDARHDGQGRPEVVVSLRDRDGSAGGSADFSADQWKGLLDGLRNNYGNSGDEVSGANRGSGGGMLDNLGSDWAREKKEKKKEDVDFENLSSLFEGFESSKGKK</sequence>
<feature type="region of interest" description="Disordered" evidence="1">
    <location>
        <begin position="100"/>
        <end position="126"/>
    </location>
</feature>
<keyword evidence="3" id="KW-1185">Reference proteome</keyword>
<feature type="compositionally biased region" description="Low complexity" evidence="1">
    <location>
        <begin position="106"/>
        <end position="119"/>
    </location>
</feature>
<protein>
    <submittedName>
        <fullName evidence="2">Uncharacterized protein</fullName>
    </submittedName>
</protein>
<reference evidence="2" key="1">
    <citation type="submission" date="2020-05" db="EMBL/GenBank/DDBJ databases">
        <title>Phylogenomic resolution of chytrid fungi.</title>
        <authorList>
            <person name="Stajich J.E."/>
            <person name="Amses K."/>
            <person name="Simmons R."/>
            <person name="Seto K."/>
            <person name="Myers J."/>
            <person name="Bonds A."/>
            <person name="Quandt C.A."/>
            <person name="Barry K."/>
            <person name="Liu P."/>
            <person name="Grigoriev I."/>
            <person name="Longcore J.E."/>
            <person name="James T.Y."/>
        </authorList>
    </citation>
    <scope>NUCLEOTIDE SEQUENCE</scope>
    <source>
        <strain evidence="2">JEL0318</strain>
    </source>
</reference>
<dbReference type="EMBL" id="JADGJD010002231">
    <property type="protein sequence ID" value="KAJ3033868.1"/>
    <property type="molecule type" value="Genomic_DNA"/>
</dbReference>
<comment type="caution">
    <text evidence="2">The sequence shown here is derived from an EMBL/GenBank/DDBJ whole genome shotgun (WGS) entry which is preliminary data.</text>
</comment>
<accession>A0AAD5S3C5</accession>
<proteinExistence type="predicted"/>
<name>A0AAD5S3C5_9FUNG</name>